<dbReference type="EnsemblBacteria" id="ABF43421">
    <property type="protein sequence ID" value="ABF43421"/>
    <property type="gene ID" value="Acid345_4421"/>
</dbReference>
<feature type="transmembrane region" description="Helical" evidence="1">
    <location>
        <begin position="104"/>
        <end position="126"/>
    </location>
</feature>
<gene>
    <name evidence="2" type="ordered locus">Acid345_4421</name>
</gene>
<evidence type="ECO:0000256" key="1">
    <source>
        <dbReference type="SAM" id="Phobius"/>
    </source>
</evidence>
<proteinExistence type="predicted"/>
<dbReference type="AlphaFoldDB" id="Q1II79"/>
<accession>Q1II79</accession>
<organism evidence="2 3">
    <name type="scientific">Koribacter versatilis (strain Ellin345)</name>
    <dbReference type="NCBI Taxonomy" id="204669"/>
    <lineage>
        <taxon>Bacteria</taxon>
        <taxon>Pseudomonadati</taxon>
        <taxon>Acidobacteriota</taxon>
        <taxon>Terriglobia</taxon>
        <taxon>Terriglobales</taxon>
        <taxon>Candidatus Korobacteraceae</taxon>
        <taxon>Candidatus Korobacter</taxon>
    </lineage>
</organism>
<dbReference type="HOGENOM" id="CLU_1480199_0_0_0"/>
<reference evidence="2" key="2">
    <citation type="journal article" date="2009" name="Appl. Environ. Microbiol.">
        <title>Three genomes from the phylum Acidobacteria provide insight into the lifestyles of these microorganisms in soils.</title>
        <authorList>
            <person name="Ward N.L."/>
            <person name="Challacombe J.F."/>
            <person name="Janssen P.H."/>
            <person name="Henrissat B."/>
            <person name="Coutinho P.M."/>
            <person name="Wu M."/>
            <person name="Xie G."/>
            <person name="Haft D.H."/>
            <person name="Sait M."/>
            <person name="Badger J."/>
            <person name="Barabote R.D."/>
            <person name="Bradley B."/>
            <person name="Brettin T.S."/>
            <person name="Brinkac L.M."/>
            <person name="Bruce D."/>
            <person name="Creasy T."/>
            <person name="Daugherty S.C."/>
            <person name="Davidsen T.M."/>
            <person name="DeBoy R.T."/>
            <person name="Detter J.C."/>
            <person name="Dodson R.J."/>
            <person name="Durkin A.S."/>
            <person name="Ganapathy A."/>
            <person name="Gwinn-Giglio M."/>
            <person name="Han C.S."/>
            <person name="Khouri H."/>
            <person name="Kiss H."/>
            <person name="Kothari S.P."/>
            <person name="Madupu R."/>
            <person name="Nelson K.E."/>
            <person name="Nelson W.C."/>
            <person name="Paulsen I."/>
            <person name="Penn K."/>
            <person name="Ren Q."/>
            <person name="Rosovitz M.J."/>
            <person name="Selengut J.D."/>
            <person name="Shrivastava S."/>
            <person name="Sullivan S.A."/>
            <person name="Tapia R."/>
            <person name="Thompson L.S."/>
            <person name="Watkins K.L."/>
            <person name="Yang Q."/>
            <person name="Yu C."/>
            <person name="Zafar N."/>
            <person name="Zhou L."/>
            <person name="Kuske C.R."/>
        </authorList>
    </citation>
    <scope>NUCLEOTIDE SEQUENCE [LARGE SCALE GENOMIC DNA]</scope>
    <source>
        <strain evidence="2">Ellin345</strain>
    </source>
</reference>
<dbReference type="Proteomes" id="UP000002432">
    <property type="component" value="Chromosome"/>
</dbReference>
<dbReference type="EMBL" id="CP000360">
    <property type="protein sequence ID" value="ABF43421.1"/>
    <property type="molecule type" value="Genomic_DNA"/>
</dbReference>
<dbReference type="STRING" id="204669.Acid345_4421"/>
<feature type="transmembrane region" description="Helical" evidence="1">
    <location>
        <begin position="162"/>
        <end position="180"/>
    </location>
</feature>
<keyword evidence="1" id="KW-0812">Transmembrane</keyword>
<evidence type="ECO:0000313" key="2">
    <source>
        <dbReference type="EMBL" id="ABF43421.1"/>
    </source>
</evidence>
<feature type="transmembrane region" description="Helical" evidence="1">
    <location>
        <begin position="138"/>
        <end position="155"/>
    </location>
</feature>
<reference evidence="2" key="1">
    <citation type="submission" date="2006-04" db="EMBL/GenBank/DDBJ databases">
        <title>Complete sequence of Candidatus Koribacter versatilis Ellin345.</title>
        <authorList>
            <consortium name="US DOE Joint Genome Institute"/>
            <person name="Copeland A."/>
            <person name="Lucas S."/>
            <person name="Lapidus A."/>
            <person name="Barry K."/>
            <person name="Detter J.C."/>
            <person name="Glavina del Rio T."/>
            <person name="Hammon N."/>
            <person name="Israni S."/>
            <person name="Dalin E."/>
            <person name="Tice H."/>
            <person name="Pitluck S."/>
            <person name="Brettin T."/>
            <person name="Bruce D."/>
            <person name="Han C."/>
            <person name="Tapia R."/>
            <person name="Kiss H."/>
            <person name="Gilna P."/>
            <person name="Schmutz J."/>
            <person name="Larimer F."/>
            <person name="Land M."/>
            <person name="Hauser L."/>
            <person name="Kyrpides N."/>
            <person name="Lykidis A."/>
            <person name="Kuske C."/>
            <person name="Janssen P.H."/>
            <person name="Richardson P."/>
        </authorList>
    </citation>
    <scope>NUCLEOTIDE SEQUENCE</scope>
    <source>
        <strain evidence="2">Ellin345</strain>
    </source>
</reference>
<keyword evidence="3" id="KW-1185">Reference proteome</keyword>
<protein>
    <submittedName>
        <fullName evidence="2">Uncharacterized protein</fullName>
    </submittedName>
</protein>
<sequence length="182" mass="19965">MITIEGAKELLIEGINYAAYKETDSSLSDSDKNRLYGEEHYYSGRMIAGESPWSDGDFEGKMAELLTWATRLNASKPEFAEARKLLGSQSSVIGRVIRRADGPVNISAAGIASGALTVLVWVLSLHPLGLLRDVFGDTPWWAFAMLLLAFVLGIFAATQRRIWWWIVATVGLSGFLLLAANN</sequence>
<dbReference type="KEGG" id="aba:Acid345_4421"/>
<evidence type="ECO:0000313" key="3">
    <source>
        <dbReference type="Proteomes" id="UP000002432"/>
    </source>
</evidence>
<name>Q1II79_KORVE</name>
<keyword evidence="1" id="KW-0472">Membrane</keyword>
<keyword evidence="1" id="KW-1133">Transmembrane helix</keyword>